<feature type="non-terminal residue" evidence="1">
    <location>
        <position position="142"/>
    </location>
</feature>
<dbReference type="Proteomes" id="UP001152795">
    <property type="component" value="Unassembled WGS sequence"/>
</dbReference>
<dbReference type="AlphaFoldDB" id="A0A7D9J003"/>
<reference evidence="1" key="1">
    <citation type="submission" date="2020-04" db="EMBL/GenBank/DDBJ databases">
        <authorList>
            <person name="Alioto T."/>
            <person name="Alioto T."/>
            <person name="Gomez Garrido J."/>
        </authorList>
    </citation>
    <scope>NUCLEOTIDE SEQUENCE</scope>
    <source>
        <strain evidence="1">A484AB</strain>
    </source>
</reference>
<dbReference type="PANTHER" id="PTHR22605:SF16">
    <property type="entry name" value="E3 UBIQUITIN-PROTEIN LIGASE RNF213"/>
    <property type="match status" value="1"/>
</dbReference>
<protein>
    <submittedName>
        <fullName evidence="1">Uncharacterized protein</fullName>
    </submittedName>
</protein>
<keyword evidence="2" id="KW-1185">Reference proteome</keyword>
<evidence type="ECO:0000313" key="1">
    <source>
        <dbReference type="EMBL" id="CAB4020605.1"/>
    </source>
</evidence>
<gene>
    <name evidence="1" type="ORF">PACLA_8A088218</name>
</gene>
<name>A0A7D9J003_PARCT</name>
<organism evidence="1 2">
    <name type="scientific">Paramuricea clavata</name>
    <name type="common">Red gorgonian</name>
    <name type="synonym">Violescent sea-whip</name>
    <dbReference type="NCBI Taxonomy" id="317549"/>
    <lineage>
        <taxon>Eukaryota</taxon>
        <taxon>Metazoa</taxon>
        <taxon>Cnidaria</taxon>
        <taxon>Anthozoa</taxon>
        <taxon>Octocorallia</taxon>
        <taxon>Malacalcyonacea</taxon>
        <taxon>Plexauridae</taxon>
        <taxon>Paramuricea</taxon>
    </lineage>
</organism>
<evidence type="ECO:0000313" key="2">
    <source>
        <dbReference type="Proteomes" id="UP001152795"/>
    </source>
</evidence>
<sequence>EIERPQIVLKPYVNNKEDTYLTLAILADILDRLSESESDYIQRKLPSVLKEGEPNLLLVPKGEVFGCVLSLFMGATDQPLPTDEEVIVCDENTTAEEIELLWRRAIVDESGLLFCLANADLLDYDVSQQAVRSLDMLTQGYA</sequence>
<dbReference type="OrthoDB" id="6153391at2759"/>
<dbReference type="GO" id="GO:0016887">
    <property type="term" value="F:ATP hydrolysis activity"/>
    <property type="evidence" value="ECO:0007669"/>
    <property type="project" value="InterPro"/>
</dbReference>
<comment type="caution">
    <text evidence="1">The sequence shown here is derived from an EMBL/GenBank/DDBJ whole genome shotgun (WGS) entry which is preliminary data.</text>
</comment>
<proteinExistence type="predicted"/>
<dbReference type="GO" id="GO:0004842">
    <property type="term" value="F:ubiquitin-protein transferase activity"/>
    <property type="evidence" value="ECO:0007669"/>
    <property type="project" value="InterPro"/>
</dbReference>
<accession>A0A7D9J003</accession>
<feature type="non-terminal residue" evidence="1">
    <location>
        <position position="1"/>
    </location>
</feature>
<dbReference type="InterPro" id="IPR031248">
    <property type="entry name" value="RNF213"/>
</dbReference>
<dbReference type="EMBL" id="CACRXK020011041">
    <property type="protein sequence ID" value="CAB4020605.1"/>
    <property type="molecule type" value="Genomic_DNA"/>
</dbReference>
<dbReference type="PANTHER" id="PTHR22605">
    <property type="entry name" value="RZ-TYPE DOMAIN-CONTAINING PROTEIN"/>
    <property type="match status" value="1"/>
</dbReference>